<gene>
    <name evidence="2" type="ORF">E2C01_010053</name>
</gene>
<evidence type="ECO:0000313" key="2">
    <source>
        <dbReference type="EMBL" id="MPC17206.1"/>
    </source>
</evidence>
<reference evidence="2 3" key="1">
    <citation type="submission" date="2019-05" db="EMBL/GenBank/DDBJ databases">
        <title>Another draft genome of Portunus trituberculatus and its Hox gene families provides insights of decapod evolution.</title>
        <authorList>
            <person name="Jeong J.-H."/>
            <person name="Song I."/>
            <person name="Kim S."/>
            <person name="Choi T."/>
            <person name="Kim D."/>
            <person name="Ryu S."/>
            <person name="Kim W."/>
        </authorList>
    </citation>
    <scope>NUCLEOTIDE SEQUENCE [LARGE SCALE GENOMIC DNA]</scope>
    <source>
        <tissue evidence="2">Muscle</tissue>
    </source>
</reference>
<protein>
    <submittedName>
        <fullName evidence="2">Uncharacterized protein</fullName>
    </submittedName>
</protein>
<proteinExistence type="predicted"/>
<keyword evidence="3" id="KW-1185">Reference proteome</keyword>
<sequence length="153" mass="16719">MSSRVEARWLVQCKLVCIVHISAPPGKPRSTKSSPTAMPAAGSRQQAEGDATRAACRPEPWEATRGPACSGLCLGTCGLRYFSSCFGLAHYRLPAGRLIPQSLRTTTTTITTSSSPRGVTYLKVSRSQKFYREILAMQVIIVKTFVARCLFYS</sequence>
<dbReference type="Proteomes" id="UP000324222">
    <property type="component" value="Unassembled WGS sequence"/>
</dbReference>
<feature type="region of interest" description="Disordered" evidence="1">
    <location>
        <begin position="26"/>
        <end position="53"/>
    </location>
</feature>
<comment type="caution">
    <text evidence="2">The sequence shown here is derived from an EMBL/GenBank/DDBJ whole genome shotgun (WGS) entry which is preliminary data.</text>
</comment>
<accession>A0A5B7D7N7</accession>
<dbReference type="AlphaFoldDB" id="A0A5B7D7N7"/>
<evidence type="ECO:0000313" key="3">
    <source>
        <dbReference type="Proteomes" id="UP000324222"/>
    </source>
</evidence>
<dbReference type="EMBL" id="VSRR010000568">
    <property type="protein sequence ID" value="MPC17206.1"/>
    <property type="molecule type" value="Genomic_DNA"/>
</dbReference>
<evidence type="ECO:0000256" key="1">
    <source>
        <dbReference type="SAM" id="MobiDB-lite"/>
    </source>
</evidence>
<organism evidence="2 3">
    <name type="scientific">Portunus trituberculatus</name>
    <name type="common">Swimming crab</name>
    <name type="synonym">Neptunus trituberculatus</name>
    <dbReference type="NCBI Taxonomy" id="210409"/>
    <lineage>
        <taxon>Eukaryota</taxon>
        <taxon>Metazoa</taxon>
        <taxon>Ecdysozoa</taxon>
        <taxon>Arthropoda</taxon>
        <taxon>Crustacea</taxon>
        <taxon>Multicrustacea</taxon>
        <taxon>Malacostraca</taxon>
        <taxon>Eumalacostraca</taxon>
        <taxon>Eucarida</taxon>
        <taxon>Decapoda</taxon>
        <taxon>Pleocyemata</taxon>
        <taxon>Brachyura</taxon>
        <taxon>Eubrachyura</taxon>
        <taxon>Portunoidea</taxon>
        <taxon>Portunidae</taxon>
        <taxon>Portuninae</taxon>
        <taxon>Portunus</taxon>
    </lineage>
</organism>
<name>A0A5B7D7N7_PORTR</name>